<proteinExistence type="predicted"/>
<reference evidence="1 2" key="1">
    <citation type="journal article" date="2022" name="bioRxiv">
        <title>The genome of the oomycete Peronosclerospora sorghi, a cosmopolitan pathogen of maize and sorghum, is inflated with dispersed pseudogenes.</title>
        <authorList>
            <person name="Fletcher K."/>
            <person name="Martin F."/>
            <person name="Isakeit T."/>
            <person name="Cavanaugh K."/>
            <person name="Magill C."/>
            <person name="Michelmore R."/>
        </authorList>
    </citation>
    <scope>NUCLEOTIDE SEQUENCE [LARGE SCALE GENOMIC DNA]</scope>
    <source>
        <strain evidence="1">P6</strain>
    </source>
</reference>
<comment type="caution">
    <text evidence="1">The sequence shown here is derived from an EMBL/GenBank/DDBJ whole genome shotgun (WGS) entry which is preliminary data.</text>
</comment>
<organism evidence="1 2">
    <name type="scientific">Peronosclerospora sorghi</name>
    <dbReference type="NCBI Taxonomy" id="230839"/>
    <lineage>
        <taxon>Eukaryota</taxon>
        <taxon>Sar</taxon>
        <taxon>Stramenopiles</taxon>
        <taxon>Oomycota</taxon>
        <taxon>Peronosporomycetes</taxon>
        <taxon>Peronosporales</taxon>
        <taxon>Peronosporaceae</taxon>
        <taxon>Peronosclerospora</taxon>
    </lineage>
</organism>
<protein>
    <submittedName>
        <fullName evidence="1">Uncharacterized protein</fullName>
    </submittedName>
</protein>
<accession>A0ACC0WDN1</accession>
<keyword evidence="2" id="KW-1185">Reference proteome</keyword>
<name>A0ACC0WDN1_9STRA</name>
<evidence type="ECO:0000313" key="1">
    <source>
        <dbReference type="EMBL" id="KAI9916945.1"/>
    </source>
</evidence>
<sequence length="112" mass="13423">MYYIRPVKVNIPQICCHIYGSVFIRHKKNTMEESLTVRKQKHDQDAFLSLLHTYVIGNYDQDNKSRLQTENTSGDIYRPYHALNEQLKYREVVASRDHSVHDSRMGRFRHER</sequence>
<dbReference type="Proteomes" id="UP001163321">
    <property type="component" value="Chromosome 2"/>
</dbReference>
<evidence type="ECO:0000313" key="2">
    <source>
        <dbReference type="Proteomes" id="UP001163321"/>
    </source>
</evidence>
<gene>
    <name evidence="1" type="ORF">PsorP6_017158</name>
</gene>
<dbReference type="EMBL" id="CM047581">
    <property type="protein sequence ID" value="KAI9916945.1"/>
    <property type="molecule type" value="Genomic_DNA"/>
</dbReference>